<keyword evidence="4 7" id="KW-0472">Membrane</keyword>
<dbReference type="Pfam" id="PF20684">
    <property type="entry name" value="Fung_rhodopsin"/>
    <property type="match status" value="1"/>
</dbReference>
<dbReference type="EMBL" id="JAWRVE010000119">
    <property type="protein sequence ID" value="KAL1856867.1"/>
    <property type="molecule type" value="Genomic_DNA"/>
</dbReference>
<feature type="transmembrane region" description="Helical" evidence="7">
    <location>
        <begin position="188"/>
        <end position="207"/>
    </location>
</feature>
<keyword evidence="10" id="KW-1185">Reference proteome</keyword>
<feature type="transmembrane region" description="Helical" evidence="7">
    <location>
        <begin position="37"/>
        <end position="59"/>
    </location>
</feature>
<dbReference type="InterPro" id="IPR049326">
    <property type="entry name" value="Rhodopsin_dom_fungi"/>
</dbReference>
<feature type="transmembrane region" description="Helical" evidence="7">
    <location>
        <begin position="261"/>
        <end position="284"/>
    </location>
</feature>
<feature type="transmembrane region" description="Helical" evidence="7">
    <location>
        <begin position="119"/>
        <end position="138"/>
    </location>
</feature>
<feature type="region of interest" description="Disordered" evidence="6">
    <location>
        <begin position="1"/>
        <end position="26"/>
    </location>
</feature>
<evidence type="ECO:0000313" key="10">
    <source>
        <dbReference type="Proteomes" id="UP001583177"/>
    </source>
</evidence>
<organism evidence="9 10">
    <name type="scientific">Diaporthe australafricana</name>
    <dbReference type="NCBI Taxonomy" id="127596"/>
    <lineage>
        <taxon>Eukaryota</taxon>
        <taxon>Fungi</taxon>
        <taxon>Dikarya</taxon>
        <taxon>Ascomycota</taxon>
        <taxon>Pezizomycotina</taxon>
        <taxon>Sordariomycetes</taxon>
        <taxon>Sordariomycetidae</taxon>
        <taxon>Diaporthales</taxon>
        <taxon>Diaporthaceae</taxon>
        <taxon>Diaporthe</taxon>
    </lineage>
</organism>
<dbReference type="InterPro" id="IPR052337">
    <property type="entry name" value="SAT4-like"/>
</dbReference>
<comment type="caution">
    <text evidence="9">The sequence shown here is derived from an EMBL/GenBank/DDBJ whole genome shotgun (WGS) entry which is preliminary data.</text>
</comment>
<comment type="subcellular location">
    <subcellularLocation>
        <location evidence="1">Membrane</location>
        <topology evidence="1">Multi-pass membrane protein</topology>
    </subcellularLocation>
</comment>
<evidence type="ECO:0000256" key="6">
    <source>
        <dbReference type="SAM" id="MobiDB-lite"/>
    </source>
</evidence>
<evidence type="ECO:0000256" key="4">
    <source>
        <dbReference type="ARBA" id="ARBA00023136"/>
    </source>
</evidence>
<feature type="transmembrane region" description="Helical" evidence="7">
    <location>
        <begin position="71"/>
        <end position="89"/>
    </location>
</feature>
<evidence type="ECO:0000256" key="5">
    <source>
        <dbReference type="ARBA" id="ARBA00038359"/>
    </source>
</evidence>
<accession>A0ABR3W9K9</accession>
<name>A0ABR3W9K9_9PEZI</name>
<dbReference type="PANTHER" id="PTHR33048:SF158">
    <property type="entry name" value="MEMBRANE PROTEIN PTH11-LIKE, PUTATIVE-RELATED"/>
    <property type="match status" value="1"/>
</dbReference>
<feature type="domain" description="Rhodopsin" evidence="8">
    <location>
        <begin position="55"/>
        <end position="285"/>
    </location>
</feature>
<proteinExistence type="inferred from homology"/>
<dbReference type="PANTHER" id="PTHR33048">
    <property type="entry name" value="PTH11-LIKE INTEGRAL MEMBRANE PROTEIN (AFU_ORTHOLOGUE AFUA_5G11245)"/>
    <property type="match status" value="1"/>
</dbReference>
<evidence type="ECO:0000256" key="7">
    <source>
        <dbReference type="SAM" id="Phobius"/>
    </source>
</evidence>
<dbReference type="Proteomes" id="UP001583177">
    <property type="component" value="Unassembled WGS sequence"/>
</dbReference>
<keyword evidence="2 7" id="KW-0812">Transmembrane</keyword>
<evidence type="ECO:0000313" key="9">
    <source>
        <dbReference type="EMBL" id="KAL1856867.1"/>
    </source>
</evidence>
<evidence type="ECO:0000259" key="8">
    <source>
        <dbReference type="Pfam" id="PF20684"/>
    </source>
</evidence>
<feature type="transmembrane region" description="Helical" evidence="7">
    <location>
        <begin position="145"/>
        <end position="168"/>
    </location>
</feature>
<evidence type="ECO:0000256" key="1">
    <source>
        <dbReference type="ARBA" id="ARBA00004141"/>
    </source>
</evidence>
<keyword evidence="3 7" id="KW-1133">Transmembrane helix</keyword>
<reference evidence="9 10" key="1">
    <citation type="journal article" date="2024" name="IMA Fungus">
        <title>IMA Genome - F19 : A genome assembly and annotation guide to empower mycologists, including annotated draft genome sequences of Ceratocystis pirilliformis, Diaporthe australafricana, Fusarium ophioides, Paecilomyces lecythidis, and Sporothrix stenoceras.</title>
        <authorList>
            <person name="Aylward J."/>
            <person name="Wilson A.M."/>
            <person name="Visagie C.M."/>
            <person name="Spraker J."/>
            <person name="Barnes I."/>
            <person name="Buitendag C."/>
            <person name="Ceriani C."/>
            <person name="Del Mar Angel L."/>
            <person name="du Plessis D."/>
            <person name="Fuchs T."/>
            <person name="Gasser K."/>
            <person name="Kramer D."/>
            <person name="Li W."/>
            <person name="Munsamy K."/>
            <person name="Piso A."/>
            <person name="Price J.L."/>
            <person name="Sonnekus B."/>
            <person name="Thomas C."/>
            <person name="van der Nest A."/>
            <person name="van Dijk A."/>
            <person name="van Heerden A."/>
            <person name="van Vuuren N."/>
            <person name="Yilmaz N."/>
            <person name="Duong T.A."/>
            <person name="van der Merwe N.A."/>
            <person name="Wingfield M.J."/>
            <person name="Wingfield B.D."/>
        </authorList>
    </citation>
    <scope>NUCLEOTIDE SEQUENCE [LARGE SCALE GENOMIC DNA]</scope>
    <source>
        <strain evidence="9 10">CMW 18300</strain>
    </source>
</reference>
<protein>
    <recommendedName>
        <fullName evidence="8">Rhodopsin domain-containing protein</fullName>
    </recommendedName>
</protein>
<comment type="similarity">
    <text evidence="5">Belongs to the SAT4 family.</text>
</comment>
<evidence type="ECO:0000256" key="2">
    <source>
        <dbReference type="ARBA" id="ARBA00022692"/>
    </source>
</evidence>
<sequence>MGIFDLPPGTNPDTLPASKNPDGTPSDFNSPVNSATLFYVIGPISLVITALAALLKVYIRAFVHKQFGIDDGLTLVSLGLLCAQVGWIIDEMKYGAVRHMWDMSWTKFLHVLKFIDVNGALQAFAFMTAKLAIVFLFYRLFSPKAVYKWAIIAAGIIVFVAYTILAIASICVPLEDGPTVLFRVSETIGAIGLITDVYLAVLPLAAVSSLNLPRRKKIGVAAIFGAGMLGIAMAALSAYYRIAPSETNNQTDLTYPFTKRIIVQIIELDMAIIIGCVPIFPGLLRETVVTAWFSRAFSSMSRLVRSRGTTSKASSSKTDRYYNLSGQHQTNSQVSTAQIPLEPIPSNDKAGYGAQVRTEVHSGSMV</sequence>
<feature type="transmembrane region" description="Helical" evidence="7">
    <location>
        <begin position="219"/>
        <end position="241"/>
    </location>
</feature>
<evidence type="ECO:0000256" key="3">
    <source>
        <dbReference type="ARBA" id="ARBA00022989"/>
    </source>
</evidence>
<gene>
    <name evidence="9" type="ORF">Daus18300_010630</name>
</gene>